<name>A0A1M3SZF0_ASPLC</name>
<dbReference type="AlphaFoldDB" id="A0A1M3SZF0"/>
<sequence>MHLLRSLLTLTGVYYSANAETMQVYSETGYGGSSQAVFFTPGTPGIPENCSDFAVEWPIRSIQLPEKVICVVLSDVGCFGDEEDLLESAPDLSIVPKSFLCIKQ</sequence>
<feature type="signal peptide" evidence="1">
    <location>
        <begin position="1"/>
        <end position="19"/>
    </location>
</feature>
<feature type="chain" id="PRO_5012815687" evidence="1">
    <location>
        <begin position="20"/>
        <end position="104"/>
    </location>
</feature>
<evidence type="ECO:0000313" key="2">
    <source>
        <dbReference type="EMBL" id="OJZ79889.1"/>
    </source>
</evidence>
<dbReference type="EMBL" id="KV878267">
    <property type="protein sequence ID" value="OJZ79889.1"/>
    <property type="molecule type" value="Genomic_DNA"/>
</dbReference>
<dbReference type="VEuPathDB" id="FungiDB:ASPFODRAFT_54375"/>
<evidence type="ECO:0000256" key="1">
    <source>
        <dbReference type="SAM" id="SignalP"/>
    </source>
</evidence>
<gene>
    <name evidence="2" type="ORF">ASPFODRAFT_54375</name>
</gene>
<proteinExistence type="predicted"/>
<organism evidence="2 3">
    <name type="scientific">Aspergillus luchuensis (strain CBS 106.47)</name>
    <dbReference type="NCBI Taxonomy" id="1137211"/>
    <lineage>
        <taxon>Eukaryota</taxon>
        <taxon>Fungi</taxon>
        <taxon>Dikarya</taxon>
        <taxon>Ascomycota</taxon>
        <taxon>Pezizomycotina</taxon>
        <taxon>Eurotiomycetes</taxon>
        <taxon>Eurotiomycetidae</taxon>
        <taxon>Eurotiales</taxon>
        <taxon>Aspergillaceae</taxon>
        <taxon>Aspergillus</taxon>
        <taxon>Aspergillus subgen. Circumdati</taxon>
    </lineage>
</organism>
<reference evidence="3" key="1">
    <citation type="journal article" date="2017" name="Genome Biol.">
        <title>Comparative genomics reveals high biological diversity and specific adaptations in the industrially and medically important fungal genus Aspergillus.</title>
        <authorList>
            <person name="de Vries R.P."/>
            <person name="Riley R."/>
            <person name="Wiebenga A."/>
            <person name="Aguilar-Osorio G."/>
            <person name="Amillis S."/>
            <person name="Uchima C.A."/>
            <person name="Anderluh G."/>
            <person name="Asadollahi M."/>
            <person name="Askin M."/>
            <person name="Barry K."/>
            <person name="Battaglia E."/>
            <person name="Bayram O."/>
            <person name="Benocci T."/>
            <person name="Braus-Stromeyer S.A."/>
            <person name="Caldana C."/>
            <person name="Canovas D."/>
            <person name="Cerqueira G.C."/>
            <person name="Chen F."/>
            <person name="Chen W."/>
            <person name="Choi C."/>
            <person name="Clum A."/>
            <person name="Dos Santos R.A."/>
            <person name="Damasio A.R."/>
            <person name="Diallinas G."/>
            <person name="Emri T."/>
            <person name="Fekete E."/>
            <person name="Flipphi M."/>
            <person name="Freyberg S."/>
            <person name="Gallo A."/>
            <person name="Gournas C."/>
            <person name="Habgood R."/>
            <person name="Hainaut M."/>
            <person name="Harispe M.L."/>
            <person name="Henrissat B."/>
            <person name="Hilden K.S."/>
            <person name="Hope R."/>
            <person name="Hossain A."/>
            <person name="Karabika E."/>
            <person name="Karaffa L."/>
            <person name="Karanyi Z."/>
            <person name="Krasevec N."/>
            <person name="Kuo A."/>
            <person name="Kusch H."/>
            <person name="LaButti K."/>
            <person name="Lagendijk E.L."/>
            <person name="Lapidus A."/>
            <person name="Levasseur A."/>
            <person name="Lindquist E."/>
            <person name="Lipzen A."/>
            <person name="Logrieco A.F."/>
            <person name="MacCabe A."/>
            <person name="Maekelae M.R."/>
            <person name="Malavazi I."/>
            <person name="Melin P."/>
            <person name="Meyer V."/>
            <person name="Mielnichuk N."/>
            <person name="Miskei M."/>
            <person name="Molnar A.P."/>
            <person name="Mule G."/>
            <person name="Ngan C.Y."/>
            <person name="Orejas M."/>
            <person name="Orosz E."/>
            <person name="Ouedraogo J.P."/>
            <person name="Overkamp K.M."/>
            <person name="Park H.-S."/>
            <person name="Perrone G."/>
            <person name="Piumi F."/>
            <person name="Punt P.J."/>
            <person name="Ram A.F."/>
            <person name="Ramon A."/>
            <person name="Rauscher S."/>
            <person name="Record E."/>
            <person name="Riano-Pachon D.M."/>
            <person name="Robert V."/>
            <person name="Roehrig J."/>
            <person name="Ruller R."/>
            <person name="Salamov A."/>
            <person name="Salih N.S."/>
            <person name="Samson R.A."/>
            <person name="Sandor E."/>
            <person name="Sanguinetti M."/>
            <person name="Schuetze T."/>
            <person name="Sepcic K."/>
            <person name="Shelest E."/>
            <person name="Sherlock G."/>
            <person name="Sophianopoulou V."/>
            <person name="Squina F.M."/>
            <person name="Sun H."/>
            <person name="Susca A."/>
            <person name="Todd R.B."/>
            <person name="Tsang A."/>
            <person name="Unkles S.E."/>
            <person name="van de Wiele N."/>
            <person name="van Rossen-Uffink D."/>
            <person name="Oliveira J.V."/>
            <person name="Vesth T.C."/>
            <person name="Visser J."/>
            <person name="Yu J.-H."/>
            <person name="Zhou M."/>
            <person name="Andersen M.R."/>
            <person name="Archer D.B."/>
            <person name="Baker S.E."/>
            <person name="Benoit I."/>
            <person name="Brakhage A.A."/>
            <person name="Braus G.H."/>
            <person name="Fischer R."/>
            <person name="Frisvad J.C."/>
            <person name="Goldman G.H."/>
            <person name="Houbraken J."/>
            <person name="Oakley B."/>
            <person name="Pocsi I."/>
            <person name="Scazzocchio C."/>
            <person name="Seiboth B."/>
            <person name="vanKuyk P.A."/>
            <person name="Wortman J."/>
            <person name="Dyer P.S."/>
            <person name="Grigoriev I.V."/>
        </authorList>
    </citation>
    <scope>NUCLEOTIDE SEQUENCE [LARGE SCALE GENOMIC DNA]</scope>
    <source>
        <strain evidence="3">CBS 106.47</strain>
    </source>
</reference>
<evidence type="ECO:0000313" key="3">
    <source>
        <dbReference type="Proteomes" id="UP000184063"/>
    </source>
</evidence>
<protein>
    <submittedName>
        <fullName evidence="2">Uncharacterized protein</fullName>
    </submittedName>
</protein>
<accession>A0A1M3SZF0</accession>
<dbReference type="Proteomes" id="UP000184063">
    <property type="component" value="Unassembled WGS sequence"/>
</dbReference>
<keyword evidence="1" id="KW-0732">Signal</keyword>